<dbReference type="FunFam" id="3.60.20.30:FF:000003">
    <property type="entry name" value="N(4)-(Beta-N-acetylglucosaminyl)-L-asparaginase isoform X1"/>
    <property type="match status" value="1"/>
</dbReference>
<feature type="active site" description="Nucleophile" evidence="11">
    <location>
        <position position="206"/>
    </location>
</feature>
<dbReference type="CDD" id="cd04513">
    <property type="entry name" value="Glycosylasparaginase"/>
    <property type="match status" value="1"/>
</dbReference>
<reference evidence="16" key="2">
    <citation type="submission" date="2015-08" db="UniProtKB">
        <authorList>
            <consortium name="WormBaseParasite"/>
        </authorList>
    </citation>
    <scope>IDENTIFICATION</scope>
</reference>
<feature type="signal peptide" evidence="14">
    <location>
        <begin position="1"/>
        <end position="19"/>
    </location>
</feature>
<evidence type="ECO:0000256" key="7">
    <source>
        <dbReference type="ARBA" id="ARBA00066729"/>
    </source>
</evidence>
<feature type="binding site" evidence="12">
    <location>
        <begin position="257"/>
        <end position="260"/>
    </location>
    <ligand>
        <name>substrate</name>
    </ligand>
</feature>
<dbReference type="GO" id="GO:0003948">
    <property type="term" value="F:N4-(beta-N-acetylglucosaminyl)-L-asparaginase activity"/>
    <property type="evidence" value="ECO:0007669"/>
    <property type="project" value="UniProtKB-EC"/>
</dbReference>
<evidence type="ECO:0000256" key="4">
    <source>
        <dbReference type="ARBA" id="ARBA00022813"/>
    </source>
</evidence>
<dbReference type="EC" id="3.5.1.26" evidence="7"/>
<evidence type="ECO:0000256" key="3">
    <source>
        <dbReference type="ARBA" id="ARBA00022801"/>
    </source>
</evidence>
<evidence type="ECO:0000256" key="10">
    <source>
        <dbReference type="ARBA" id="ARBA00080645"/>
    </source>
</evidence>
<dbReference type="AlphaFoldDB" id="A0A0K0FC35"/>
<evidence type="ECO:0000313" key="15">
    <source>
        <dbReference type="Proteomes" id="UP000035680"/>
    </source>
</evidence>
<dbReference type="Pfam" id="PF01112">
    <property type="entry name" value="Asparaginase_2"/>
    <property type="match status" value="1"/>
</dbReference>
<dbReference type="SUPFAM" id="SSF56235">
    <property type="entry name" value="N-terminal nucleophile aminohydrolases (Ntn hydrolases)"/>
    <property type="match status" value="1"/>
</dbReference>
<dbReference type="STRING" id="75913.A0A0K0FC35"/>
<dbReference type="InterPro" id="IPR029055">
    <property type="entry name" value="Ntn_hydrolases_N"/>
</dbReference>
<dbReference type="InterPro" id="IPR000246">
    <property type="entry name" value="Peptidase_T2"/>
</dbReference>
<dbReference type="GO" id="GO:0008233">
    <property type="term" value="F:peptidase activity"/>
    <property type="evidence" value="ECO:0007669"/>
    <property type="project" value="UniProtKB-KW"/>
</dbReference>
<name>A0A0K0FC35_STRVS</name>
<keyword evidence="15" id="KW-1185">Reference proteome</keyword>
<keyword evidence="14" id="KW-0732">Signal</keyword>
<organism evidence="15 16">
    <name type="scientific">Strongyloides venezuelensis</name>
    <name type="common">Threadworm</name>
    <dbReference type="NCBI Taxonomy" id="75913"/>
    <lineage>
        <taxon>Eukaryota</taxon>
        <taxon>Metazoa</taxon>
        <taxon>Ecdysozoa</taxon>
        <taxon>Nematoda</taxon>
        <taxon>Chromadorea</taxon>
        <taxon>Rhabditida</taxon>
        <taxon>Tylenchina</taxon>
        <taxon>Panagrolaimomorpha</taxon>
        <taxon>Strongyloidoidea</taxon>
        <taxon>Strongyloididae</taxon>
        <taxon>Strongyloides</taxon>
    </lineage>
</organism>
<evidence type="ECO:0000256" key="9">
    <source>
        <dbReference type="ARBA" id="ARBA00079301"/>
    </source>
</evidence>
<keyword evidence="4" id="KW-0068">Autocatalytic cleavage</keyword>
<dbReference type="Gene3D" id="3.60.20.30">
    <property type="entry name" value="(Glycosyl)asparaginase"/>
    <property type="match status" value="1"/>
</dbReference>
<evidence type="ECO:0000256" key="13">
    <source>
        <dbReference type="PIRSR" id="PIRSR600246-3"/>
    </source>
</evidence>
<keyword evidence="3" id="KW-0378">Hydrolase</keyword>
<evidence type="ECO:0000256" key="12">
    <source>
        <dbReference type="PIRSR" id="PIRSR600246-2"/>
    </source>
</evidence>
<comment type="catalytic activity">
    <reaction evidence="5">
        <text>N(4)-(beta-N-acetyl-D-glucosaminyl)-L-asparagine + H2O = N-acetyl-beta-D-glucosaminylamine + L-aspartate + H(+)</text>
        <dbReference type="Rhea" id="RHEA:11544"/>
        <dbReference type="ChEBI" id="CHEBI:15377"/>
        <dbReference type="ChEBI" id="CHEBI:15378"/>
        <dbReference type="ChEBI" id="CHEBI:15947"/>
        <dbReference type="ChEBI" id="CHEBI:29991"/>
        <dbReference type="ChEBI" id="CHEBI:58080"/>
        <dbReference type="EC" id="3.5.1.26"/>
    </reaction>
</comment>
<feature type="binding site" evidence="12">
    <location>
        <begin position="234"/>
        <end position="237"/>
    </location>
    <ligand>
        <name>substrate</name>
    </ligand>
</feature>
<evidence type="ECO:0000256" key="6">
    <source>
        <dbReference type="ARBA" id="ARBA00053295"/>
    </source>
</evidence>
<reference evidence="15" key="1">
    <citation type="submission" date="2014-07" db="EMBL/GenBank/DDBJ databases">
        <authorList>
            <person name="Martin A.A"/>
            <person name="De Silva N."/>
        </authorList>
    </citation>
    <scope>NUCLEOTIDE SEQUENCE</scope>
</reference>
<evidence type="ECO:0000256" key="1">
    <source>
        <dbReference type="ARBA" id="ARBA00010872"/>
    </source>
</evidence>
<accession>A0A0K0FC35</accession>
<dbReference type="PANTHER" id="PTHR10188:SF6">
    <property type="entry name" value="N(4)-(BETA-N-ACETYLGLUCOSAMINYL)-L-ASPARAGINASE"/>
    <property type="match status" value="1"/>
</dbReference>
<dbReference type="GO" id="GO:0005764">
    <property type="term" value="C:lysosome"/>
    <property type="evidence" value="ECO:0007669"/>
    <property type="project" value="TreeGrafter"/>
</dbReference>
<evidence type="ECO:0000256" key="2">
    <source>
        <dbReference type="ARBA" id="ARBA00022670"/>
    </source>
</evidence>
<evidence type="ECO:0000256" key="14">
    <source>
        <dbReference type="SAM" id="SignalP"/>
    </source>
</evidence>
<dbReference type="Proteomes" id="UP000035680">
    <property type="component" value="Unassembled WGS sequence"/>
</dbReference>
<keyword evidence="2" id="KW-0645">Protease</keyword>
<dbReference type="WBParaSite" id="SVE_0639900.1">
    <property type="protein sequence ID" value="SVE_0639900.1"/>
    <property type="gene ID" value="SVE_0639900"/>
</dbReference>
<protein>
    <recommendedName>
        <fullName evidence="7">N(4)-(beta-N-acetylglucosaminyl)-L-asparaginase</fullName>
        <ecNumber evidence="7">3.5.1.26</ecNumber>
    </recommendedName>
    <alternativeName>
        <fullName evidence="9">Aspartylglucosaminidase</fullName>
    </alternativeName>
    <alternativeName>
        <fullName evidence="8">Glycosylasparaginase</fullName>
    </alternativeName>
    <alternativeName>
        <fullName evidence="10">N4-(N-acetyl-beta-glucosaminyl)-L-asparagine amidase</fullName>
    </alternativeName>
</protein>
<feature type="site" description="Cleavage; by autolysis" evidence="13">
    <location>
        <begin position="205"/>
        <end position="206"/>
    </location>
</feature>
<proteinExistence type="inferred from homology"/>
<evidence type="ECO:0000256" key="8">
    <source>
        <dbReference type="ARBA" id="ARBA00078726"/>
    </source>
</evidence>
<sequence length="347" mass="38135">MLILSFFYIFLFLIFQLSGEVNFPLVVTTWAAKGFQEATKRAFIVLNETNNRLYALTEGLSTCEELQCDGTVGFGGSPDESGETTLDALIMDGLGQKMGAVGDLRRVKNAAKVAWAVMNYTKHSFIVGDQATKFALQMGFKEESLETPKSINMNKKWKENRCQPNFWQNVNPSPSKSCGPYSPNKYFIGNNLRYDNDIYSNNNHDTIGMIVIDKEKNISTGTSTNGARNKIPGRIGDSPIPGAGAFVLNDVGASSSTGDGDIMMRFLPSFHTVENMKNGLKPKAAARGAIKRIQENYGNFFGAIIAANVDGEFGAACSGMKTFSFTIQSKFDKLPRIYTVDCIVKFD</sequence>
<evidence type="ECO:0000256" key="5">
    <source>
        <dbReference type="ARBA" id="ARBA00050421"/>
    </source>
</evidence>
<feature type="chain" id="PRO_5005329470" description="N(4)-(beta-N-acetylglucosaminyl)-L-asparaginase" evidence="14">
    <location>
        <begin position="20"/>
        <end position="347"/>
    </location>
</feature>
<evidence type="ECO:0000313" key="16">
    <source>
        <dbReference type="WBParaSite" id="SVE_0639900.1"/>
    </source>
</evidence>
<dbReference type="GO" id="GO:0006508">
    <property type="term" value="P:proteolysis"/>
    <property type="evidence" value="ECO:0007669"/>
    <property type="project" value="UniProtKB-KW"/>
</dbReference>
<comment type="function">
    <text evidence="6">Cleaves the GlcNAc-Asn bond which joins oligosaccharides to the peptide of asparagine-linked glycoproteins.</text>
</comment>
<evidence type="ECO:0000256" key="11">
    <source>
        <dbReference type="PIRSR" id="PIRSR600246-1"/>
    </source>
</evidence>
<dbReference type="PANTHER" id="PTHR10188">
    <property type="entry name" value="L-ASPARAGINASE"/>
    <property type="match status" value="1"/>
</dbReference>
<comment type="similarity">
    <text evidence="1">Belongs to the Ntn-hydrolase family.</text>
</comment>